<name>A0A7S4GIA0_9EUGL</name>
<feature type="domain" description="Tyrosine specific protein phosphatases" evidence="2">
    <location>
        <begin position="145"/>
        <end position="194"/>
    </location>
</feature>
<feature type="region of interest" description="Disordered" evidence="1">
    <location>
        <begin position="113"/>
        <end position="140"/>
    </location>
</feature>
<evidence type="ECO:0000313" key="3">
    <source>
        <dbReference type="EMBL" id="CAE0837830.1"/>
    </source>
</evidence>
<feature type="compositionally biased region" description="Basic and acidic residues" evidence="1">
    <location>
        <begin position="113"/>
        <end position="122"/>
    </location>
</feature>
<accession>A0A7S4GIA0</accession>
<dbReference type="InterPro" id="IPR050561">
    <property type="entry name" value="PTP"/>
</dbReference>
<dbReference type="InterPro" id="IPR029021">
    <property type="entry name" value="Prot-tyrosine_phosphatase-like"/>
</dbReference>
<dbReference type="InterPro" id="IPR000387">
    <property type="entry name" value="Tyr_Pase_dom"/>
</dbReference>
<gene>
    <name evidence="3" type="ORF">EGYM00163_LOCUS49202</name>
</gene>
<evidence type="ECO:0000256" key="1">
    <source>
        <dbReference type="SAM" id="MobiDB-lite"/>
    </source>
</evidence>
<proteinExistence type="predicted"/>
<dbReference type="CDD" id="cd14500">
    <property type="entry name" value="PTP-IVa"/>
    <property type="match status" value="1"/>
</dbReference>
<dbReference type="PANTHER" id="PTHR23339">
    <property type="entry name" value="TYROSINE SPECIFIC PROTEIN PHOSPHATASE AND DUAL SPECIFICITY PROTEIN PHOSPHATASE"/>
    <property type="match status" value="1"/>
</dbReference>
<dbReference type="PROSITE" id="PS50056">
    <property type="entry name" value="TYR_PHOSPHATASE_2"/>
    <property type="match status" value="1"/>
</dbReference>
<dbReference type="EMBL" id="HBJA01142661">
    <property type="protein sequence ID" value="CAE0837830.1"/>
    <property type="molecule type" value="Transcribed_RNA"/>
</dbReference>
<dbReference type="SUPFAM" id="SSF52799">
    <property type="entry name" value="(Phosphotyrosine protein) phosphatases II"/>
    <property type="match status" value="1"/>
</dbReference>
<evidence type="ECO:0000259" key="2">
    <source>
        <dbReference type="PROSITE" id="PS50056"/>
    </source>
</evidence>
<dbReference type="AlphaFoldDB" id="A0A7S4GIA0"/>
<organism evidence="3">
    <name type="scientific">Eutreptiella gymnastica</name>
    <dbReference type="NCBI Taxonomy" id="73025"/>
    <lineage>
        <taxon>Eukaryota</taxon>
        <taxon>Discoba</taxon>
        <taxon>Euglenozoa</taxon>
        <taxon>Euglenida</taxon>
        <taxon>Spirocuta</taxon>
        <taxon>Euglenophyceae</taxon>
        <taxon>Eutreptiales</taxon>
        <taxon>Eutreptiaceae</taxon>
        <taxon>Eutreptiella</taxon>
    </lineage>
</organism>
<protein>
    <recommendedName>
        <fullName evidence="2">Tyrosine specific protein phosphatases domain-containing protein</fullName>
    </recommendedName>
</protein>
<sequence>MVGQQAQLKPASGKYLRYPSTLISYKGMSFLIIDAPVDTSLPQYISELRKYNAKHLVRACEATYHSSPLVEAGIEIHELPFADGEPPPKKVIDEWLALVDAVFDVGRAKKARDKDTKSKDDLSAMVPPDGGHSKETDPPIPEASIAAHCQAGLGRAPALVAIALMERGGLDPLDAIMYIRERRKGAFNAKQMAYLEAYNAHRKKTAKCCLLQ</sequence>
<reference evidence="3" key="1">
    <citation type="submission" date="2021-01" db="EMBL/GenBank/DDBJ databases">
        <authorList>
            <person name="Corre E."/>
            <person name="Pelletier E."/>
            <person name="Niang G."/>
            <person name="Scheremetjew M."/>
            <person name="Finn R."/>
            <person name="Kale V."/>
            <person name="Holt S."/>
            <person name="Cochrane G."/>
            <person name="Meng A."/>
            <person name="Brown T."/>
            <person name="Cohen L."/>
        </authorList>
    </citation>
    <scope>NUCLEOTIDE SEQUENCE</scope>
    <source>
        <strain evidence="3">CCMP1594</strain>
    </source>
</reference>
<dbReference type="Gene3D" id="3.90.190.10">
    <property type="entry name" value="Protein tyrosine phosphatase superfamily"/>
    <property type="match status" value="1"/>
</dbReference>